<accession>A0ABN6M2T9</accession>
<protein>
    <recommendedName>
        <fullName evidence="1">DUF362 domain-containing protein</fullName>
    </recommendedName>
</protein>
<dbReference type="Proteomes" id="UP000830055">
    <property type="component" value="Chromosome"/>
</dbReference>
<proteinExistence type="predicted"/>
<dbReference type="InterPro" id="IPR007160">
    <property type="entry name" value="DUF362"/>
</dbReference>
<organism evidence="2 3">
    <name type="scientific">Desulfofustis limnaeus</name>
    <dbReference type="NCBI Taxonomy" id="2740163"/>
    <lineage>
        <taxon>Bacteria</taxon>
        <taxon>Pseudomonadati</taxon>
        <taxon>Thermodesulfobacteriota</taxon>
        <taxon>Desulfobulbia</taxon>
        <taxon>Desulfobulbales</taxon>
        <taxon>Desulfocapsaceae</taxon>
        <taxon>Desulfofustis</taxon>
    </lineage>
</organism>
<keyword evidence="3" id="KW-1185">Reference proteome</keyword>
<dbReference type="RefSeq" id="WP_284153270.1">
    <property type="nucleotide sequence ID" value="NZ_AP025516.1"/>
</dbReference>
<reference evidence="2 3" key="1">
    <citation type="submission" date="2022-01" db="EMBL/GenBank/DDBJ databases">
        <title>Desulfofustis limnae sp. nov., a novel mesophilic sulfate-reducing bacterium isolated from marsh soil.</title>
        <authorList>
            <person name="Watanabe M."/>
            <person name="Takahashi A."/>
            <person name="Kojima H."/>
            <person name="Fukui M."/>
        </authorList>
    </citation>
    <scope>NUCLEOTIDE SEQUENCE [LARGE SCALE GENOMIC DNA]</scope>
    <source>
        <strain evidence="2 3">PPLL</strain>
    </source>
</reference>
<dbReference type="EMBL" id="AP025516">
    <property type="protein sequence ID" value="BDD86175.1"/>
    <property type="molecule type" value="Genomic_DNA"/>
</dbReference>
<sequence length="278" mass="30677">MNKPKGVVWCGPSGPWSEVLPPLLDAAGLVEALAGRSRVLIKPNMVEALQPPITTPADLITALVRYLRDWREDLEIIIGEGTGALDYDTFHCFDRLGYMPLGGLPGVRLVDLNREPCIRMSNPECSRWPDMYLPRMVLETFLISVPVLKAHSLSGVTLTMKNMMGCAPPSRYQEGGWGKSAFHRRIQQAVFDLNRYRTPDFSILDASVGMARAHLWGPTCQPPVSKLAAGYDPVALDSFGTALLHRDWRDIGHIAMAHQVLGEAEHLDIRAANITASP</sequence>
<feature type="domain" description="DUF362" evidence="1">
    <location>
        <begin position="39"/>
        <end position="241"/>
    </location>
</feature>
<evidence type="ECO:0000313" key="3">
    <source>
        <dbReference type="Proteomes" id="UP000830055"/>
    </source>
</evidence>
<dbReference type="Pfam" id="PF04015">
    <property type="entry name" value="DUF362"/>
    <property type="match status" value="1"/>
</dbReference>
<evidence type="ECO:0000259" key="1">
    <source>
        <dbReference type="Pfam" id="PF04015"/>
    </source>
</evidence>
<evidence type="ECO:0000313" key="2">
    <source>
        <dbReference type="EMBL" id="BDD86175.1"/>
    </source>
</evidence>
<gene>
    <name evidence="2" type="ORF">DPPLL_05400</name>
</gene>
<name>A0ABN6M2T9_9BACT</name>